<dbReference type="HAMAP" id="MF_00042">
    <property type="entry name" value="RNase_H"/>
    <property type="match status" value="1"/>
</dbReference>
<gene>
    <name evidence="11 13" type="primary">rnhA</name>
    <name evidence="13" type="ORF">Q3M24_20780</name>
</gene>
<dbReference type="InterPro" id="IPR002156">
    <property type="entry name" value="RNaseH_domain"/>
</dbReference>
<feature type="binding site" evidence="11">
    <location>
        <position position="12"/>
    </location>
    <ligand>
        <name>Mg(2+)</name>
        <dbReference type="ChEBI" id="CHEBI:18420"/>
        <label>2</label>
    </ligand>
</feature>
<dbReference type="AlphaFoldDB" id="A0AAU8LTU3"/>
<keyword evidence="6 11" id="KW-0540">Nuclease</keyword>
<dbReference type="Gene3D" id="3.30.420.10">
    <property type="entry name" value="Ribonuclease H-like superfamily/Ribonuclease H"/>
    <property type="match status" value="1"/>
</dbReference>
<protein>
    <recommendedName>
        <fullName evidence="5 11">Ribonuclease H</fullName>
        <shortName evidence="11">RNase H</shortName>
        <ecNumber evidence="5 11">3.1.26.4</ecNumber>
    </recommendedName>
</protein>
<comment type="function">
    <text evidence="2 11">Endonuclease that specifically degrades the RNA of RNA-DNA hybrids.</text>
</comment>
<dbReference type="PANTHER" id="PTHR10642">
    <property type="entry name" value="RIBONUCLEASE H1"/>
    <property type="match status" value="1"/>
</dbReference>
<dbReference type="EC" id="3.1.26.4" evidence="5 11"/>
<sequence>MTTLKKITIYTDGGCQGNPGPGGYGAVLLYGEHRKELSGGYKLTTNNRMELLACIAALEALKEKCDVTVYSDSKYVVESFEKGWAKRWRANGWKRNKKDKAENPDLWERLLDISEEHEVKFKWVKGHAGNKENERCDELAAEAAKQDNLPQDKKYKEAVNLKEQNLTYSLF</sequence>
<comment type="cofactor">
    <cofactor evidence="11">
        <name>Mg(2+)</name>
        <dbReference type="ChEBI" id="CHEBI:18420"/>
    </cofactor>
    <text evidence="11">Binds 1 Mg(2+) ion per subunit. May bind a second metal ion at a regulatory site, or after substrate binding.</text>
</comment>
<evidence type="ECO:0000256" key="4">
    <source>
        <dbReference type="ARBA" id="ARBA00011245"/>
    </source>
</evidence>
<dbReference type="InterPro" id="IPR050092">
    <property type="entry name" value="RNase_H"/>
</dbReference>
<dbReference type="CDD" id="cd09278">
    <property type="entry name" value="RNase_HI_prokaryote_like"/>
    <property type="match status" value="1"/>
</dbReference>
<evidence type="ECO:0000256" key="11">
    <source>
        <dbReference type="HAMAP-Rule" id="MF_00042"/>
    </source>
</evidence>
<dbReference type="InterPro" id="IPR022892">
    <property type="entry name" value="RNaseHI"/>
</dbReference>
<dbReference type="EMBL" id="CP159373">
    <property type="protein sequence ID" value="XCN72696.1"/>
    <property type="molecule type" value="Genomic_DNA"/>
</dbReference>
<evidence type="ECO:0000256" key="10">
    <source>
        <dbReference type="ARBA" id="ARBA00022842"/>
    </source>
</evidence>
<evidence type="ECO:0000256" key="2">
    <source>
        <dbReference type="ARBA" id="ARBA00004065"/>
    </source>
</evidence>
<keyword evidence="9 11" id="KW-0378">Hydrolase</keyword>
<accession>A0AAU8LTU3</accession>
<dbReference type="InterPro" id="IPR012337">
    <property type="entry name" value="RNaseH-like_sf"/>
</dbReference>
<dbReference type="GO" id="GO:0005737">
    <property type="term" value="C:cytoplasm"/>
    <property type="evidence" value="ECO:0007669"/>
    <property type="project" value="UniProtKB-SubCell"/>
</dbReference>
<feature type="binding site" evidence="11">
    <location>
        <position position="50"/>
    </location>
    <ligand>
        <name>Mg(2+)</name>
        <dbReference type="ChEBI" id="CHEBI:18420"/>
        <label>1</label>
    </ligand>
</feature>
<dbReference type="GO" id="GO:0004523">
    <property type="term" value="F:RNA-DNA hybrid ribonuclease activity"/>
    <property type="evidence" value="ECO:0007669"/>
    <property type="project" value="UniProtKB-UniRule"/>
</dbReference>
<dbReference type="GO" id="GO:0043137">
    <property type="term" value="P:DNA replication, removal of RNA primer"/>
    <property type="evidence" value="ECO:0007669"/>
    <property type="project" value="TreeGrafter"/>
</dbReference>
<dbReference type="SUPFAM" id="SSF53098">
    <property type="entry name" value="Ribonuclease H-like"/>
    <property type="match status" value="1"/>
</dbReference>
<keyword evidence="7 11" id="KW-0479">Metal-binding</keyword>
<comment type="subunit">
    <text evidence="4 11">Monomer.</text>
</comment>
<feature type="binding site" evidence="11">
    <location>
        <position position="72"/>
    </location>
    <ligand>
        <name>Mg(2+)</name>
        <dbReference type="ChEBI" id="CHEBI:18420"/>
        <label>1</label>
    </ligand>
</feature>
<feature type="domain" description="RNase H type-1" evidence="12">
    <location>
        <begin position="3"/>
        <end position="145"/>
    </location>
</feature>
<organism evidence="13">
    <name type="scientific">Candidatus Electrothrix aestuarii</name>
    <dbReference type="NCBI Taxonomy" id="3062594"/>
    <lineage>
        <taxon>Bacteria</taxon>
        <taxon>Pseudomonadati</taxon>
        <taxon>Thermodesulfobacteriota</taxon>
        <taxon>Desulfobulbia</taxon>
        <taxon>Desulfobulbales</taxon>
        <taxon>Desulfobulbaceae</taxon>
        <taxon>Candidatus Electrothrix</taxon>
    </lineage>
</organism>
<dbReference type="FunFam" id="3.30.420.10:FF:000089">
    <property type="entry name" value="Ribonuclease H"/>
    <property type="match status" value="1"/>
</dbReference>
<dbReference type="NCBIfam" id="NF001236">
    <property type="entry name" value="PRK00203.1"/>
    <property type="match status" value="1"/>
</dbReference>
<dbReference type="PROSITE" id="PS50879">
    <property type="entry name" value="RNASE_H_1"/>
    <property type="match status" value="1"/>
</dbReference>
<dbReference type="PANTHER" id="PTHR10642:SF26">
    <property type="entry name" value="RIBONUCLEASE H1"/>
    <property type="match status" value="1"/>
</dbReference>
<dbReference type="KEGG" id="eaj:Q3M24_20780"/>
<dbReference type="GO" id="GO:0000287">
    <property type="term" value="F:magnesium ion binding"/>
    <property type="evidence" value="ECO:0007669"/>
    <property type="project" value="UniProtKB-UniRule"/>
</dbReference>
<name>A0AAU8LTU3_9BACT</name>
<comment type="subcellular location">
    <subcellularLocation>
        <location evidence="11">Cytoplasm</location>
    </subcellularLocation>
</comment>
<reference evidence="13" key="2">
    <citation type="submission" date="2024-06" db="EMBL/GenBank/DDBJ databases">
        <authorList>
            <person name="Plum-Jensen L.E."/>
            <person name="Schramm A."/>
            <person name="Marshall I.P.G."/>
        </authorList>
    </citation>
    <scope>NUCLEOTIDE SEQUENCE</scope>
    <source>
        <strain evidence="13">Rat1</strain>
    </source>
</reference>
<evidence type="ECO:0000313" key="13">
    <source>
        <dbReference type="EMBL" id="XCN72696.1"/>
    </source>
</evidence>
<proteinExistence type="inferred from homology"/>
<evidence type="ECO:0000256" key="3">
    <source>
        <dbReference type="ARBA" id="ARBA00005300"/>
    </source>
</evidence>
<evidence type="ECO:0000259" key="12">
    <source>
        <dbReference type="PROSITE" id="PS50879"/>
    </source>
</evidence>
<keyword evidence="10 11" id="KW-0460">Magnesium</keyword>
<evidence type="ECO:0000256" key="7">
    <source>
        <dbReference type="ARBA" id="ARBA00022723"/>
    </source>
</evidence>
<reference evidence="13" key="1">
    <citation type="journal article" date="2024" name="Syst. Appl. Microbiol.">
        <title>First single-strain enrichments of Electrothrix cable bacteria, description of E. aestuarii sp. nov. and E. rattekaaiensis sp. nov., and proposal of a cable bacteria taxonomy following the rules of the SeqCode.</title>
        <authorList>
            <person name="Plum-Jensen L.E."/>
            <person name="Schramm A."/>
            <person name="Marshall I.P.G."/>
        </authorList>
    </citation>
    <scope>NUCLEOTIDE SEQUENCE</scope>
    <source>
        <strain evidence="13">Rat1</strain>
    </source>
</reference>
<dbReference type="InterPro" id="IPR036397">
    <property type="entry name" value="RNaseH_sf"/>
</dbReference>
<dbReference type="Pfam" id="PF00075">
    <property type="entry name" value="RNase_H"/>
    <property type="match status" value="1"/>
</dbReference>
<dbReference type="GO" id="GO:0003676">
    <property type="term" value="F:nucleic acid binding"/>
    <property type="evidence" value="ECO:0007669"/>
    <property type="project" value="InterPro"/>
</dbReference>
<evidence type="ECO:0000256" key="6">
    <source>
        <dbReference type="ARBA" id="ARBA00022722"/>
    </source>
</evidence>
<keyword evidence="11" id="KW-0963">Cytoplasm</keyword>
<comment type="similarity">
    <text evidence="3 11">Belongs to the RNase H family.</text>
</comment>
<evidence type="ECO:0000256" key="1">
    <source>
        <dbReference type="ARBA" id="ARBA00000077"/>
    </source>
</evidence>
<keyword evidence="8 11" id="KW-0255">Endonuclease</keyword>
<feature type="binding site" evidence="11">
    <location>
        <position position="137"/>
    </location>
    <ligand>
        <name>Mg(2+)</name>
        <dbReference type="ChEBI" id="CHEBI:18420"/>
        <label>2</label>
    </ligand>
</feature>
<evidence type="ECO:0000256" key="9">
    <source>
        <dbReference type="ARBA" id="ARBA00022801"/>
    </source>
</evidence>
<evidence type="ECO:0000256" key="8">
    <source>
        <dbReference type="ARBA" id="ARBA00022759"/>
    </source>
</evidence>
<comment type="catalytic activity">
    <reaction evidence="1 11">
        <text>Endonucleolytic cleavage to 5'-phosphomonoester.</text>
        <dbReference type="EC" id="3.1.26.4"/>
    </reaction>
</comment>
<evidence type="ECO:0000256" key="5">
    <source>
        <dbReference type="ARBA" id="ARBA00012180"/>
    </source>
</evidence>
<feature type="binding site" evidence="11">
    <location>
        <position position="12"/>
    </location>
    <ligand>
        <name>Mg(2+)</name>
        <dbReference type="ChEBI" id="CHEBI:18420"/>
        <label>1</label>
    </ligand>
</feature>